<evidence type="ECO:0000259" key="3">
    <source>
        <dbReference type="PROSITE" id="PS50883"/>
    </source>
</evidence>
<dbReference type="InterPro" id="IPR001789">
    <property type="entry name" value="Sig_transdc_resp-reg_receiver"/>
</dbReference>
<organism evidence="4 5">
    <name type="scientific">Rhodopila globiformis</name>
    <name type="common">Rhodopseudomonas globiformis</name>
    <dbReference type="NCBI Taxonomy" id="1071"/>
    <lineage>
        <taxon>Bacteria</taxon>
        <taxon>Pseudomonadati</taxon>
        <taxon>Pseudomonadota</taxon>
        <taxon>Alphaproteobacteria</taxon>
        <taxon>Acetobacterales</taxon>
        <taxon>Acetobacteraceae</taxon>
        <taxon>Rhodopila</taxon>
    </lineage>
</organism>
<dbReference type="OrthoDB" id="9811749at2"/>
<dbReference type="GO" id="GO:0071111">
    <property type="term" value="F:cyclic-guanylate-specific phosphodiesterase activity"/>
    <property type="evidence" value="ECO:0007669"/>
    <property type="project" value="InterPro"/>
</dbReference>
<dbReference type="RefSeq" id="WP_104519546.1">
    <property type="nucleotide sequence ID" value="NZ_NHRY01000147.1"/>
</dbReference>
<dbReference type="InterPro" id="IPR050706">
    <property type="entry name" value="Cyclic-di-GMP_PDE-like"/>
</dbReference>
<dbReference type="EMBL" id="NHRY01000147">
    <property type="protein sequence ID" value="PPQ33399.1"/>
    <property type="molecule type" value="Genomic_DNA"/>
</dbReference>
<dbReference type="GO" id="GO:0000160">
    <property type="term" value="P:phosphorelay signal transduction system"/>
    <property type="evidence" value="ECO:0007669"/>
    <property type="project" value="InterPro"/>
</dbReference>
<accession>A0A2S6NFP9</accession>
<dbReference type="SMART" id="SM00331">
    <property type="entry name" value="PP2C_SIG"/>
    <property type="match status" value="1"/>
</dbReference>
<dbReference type="SMART" id="SM00052">
    <property type="entry name" value="EAL"/>
    <property type="match status" value="1"/>
</dbReference>
<evidence type="ECO:0000313" key="5">
    <source>
        <dbReference type="Proteomes" id="UP000239724"/>
    </source>
</evidence>
<name>A0A2S6NFP9_RHOGL</name>
<evidence type="ECO:0000259" key="2">
    <source>
        <dbReference type="PROSITE" id="PS50110"/>
    </source>
</evidence>
<gene>
    <name evidence="4" type="ORF">CCS01_14425</name>
</gene>
<evidence type="ECO:0000256" key="1">
    <source>
        <dbReference type="PROSITE-ProRule" id="PRU00169"/>
    </source>
</evidence>
<dbReference type="Proteomes" id="UP000239724">
    <property type="component" value="Unassembled WGS sequence"/>
</dbReference>
<dbReference type="InterPro" id="IPR036457">
    <property type="entry name" value="PPM-type-like_dom_sf"/>
</dbReference>
<dbReference type="PROSITE" id="PS50883">
    <property type="entry name" value="EAL"/>
    <property type="match status" value="1"/>
</dbReference>
<sequence>MSGPDAAARQVPPALAACSILVVDDSATHRRIVASHLRQAGFRHLFMATDGRQALAMIDQHAPDLLLLDLAMPVLDGFDVCEALRRRPQYGDLPILVMTGLGSVENRLRALAVGASDVIQKPVYQAQLIAHAIIHLERRLLIRGLREFQERTATELAIARQMQEALLPDAHVICQIRNRYAIDMAALFKPSAELGGDLWGAWPVDASRVGIFIGDVSGHGTIAAIDTFRIHTIMTRNDFDRAEPGRFLSAVNDRLSGLLSPGQYVTMLYGVLDTRRDQFSYAAAGCPEPMLALPSIPLRGLDGSGLPLGITGGVQYPTRHAPFTPGSFLLLHSDAFPEARLRADGTLLGDERARTLAAQALAGRNPESAIASLSRTIADLGGEALDDDLTLICIGRPAAESGPAVSPACAGAAASRKRVLVVACTLSQRMTVKQAAGAVGLDADGAADLATAGCFLAAFDYDVLVMDLQLPPDERLELFRTIAGSGRQPRLILVGAPCEDVARLAVSLGLEVTATLPMPLDVPSLHEALVAGPVGRRRPSGPDIRGGVTTADLARALAEDEVTVGFQPQVSLSSGAVVGAEALVRWTSRQHGIVPTDMFLSLVAEGGATGALTDMTLRTAVAACAGWRARQPGMRVAVNLSAAALADASLPELIAGRLRDAGLPPEALVVEVSEADATACLPALTALHAVGCCVALEEFSSVSLRSIERLPAGMLKLGRVLVQQCATDASAMRLLTAAVAVGRAFGVQLAAVGVQNHAVEQALRAAGCDLAQGWLYGPALSVEAIGDALIRRS</sequence>
<dbReference type="InterPro" id="IPR035919">
    <property type="entry name" value="EAL_sf"/>
</dbReference>
<feature type="domain" description="EAL" evidence="3">
    <location>
        <begin position="546"/>
        <end position="793"/>
    </location>
</feature>
<comment type="caution">
    <text evidence="4">The sequence shown here is derived from an EMBL/GenBank/DDBJ whole genome shotgun (WGS) entry which is preliminary data.</text>
</comment>
<dbReference type="Gene3D" id="3.40.50.2300">
    <property type="match status" value="2"/>
</dbReference>
<dbReference type="InterPro" id="IPR001633">
    <property type="entry name" value="EAL_dom"/>
</dbReference>
<protein>
    <recommendedName>
        <fullName evidence="6">Response regulatory domain-containing protein</fullName>
    </recommendedName>
</protein>
<dbReference type="PANTHER" id="PTHR33121">
    <property type="entry name" value="CYCLIC DI-GMP PHOSPHODIESTERASE PDEF"/>
    <property type="match status" value="1"/>
</dbReference>
<dbReference type="PROSITE" id="PS50110">
    <property type="entry name" value="RESPONSE_REGULATORY"/>
    <property type="match status" value="1"/>
</dbReference>
<dbReference type="Gene3D" id="3.20.20.450">
    <property type="entry name" value="EAL domain"/>
    <property type="match status" value="1"/>
</dbReference>
<dbReference type="SMART" id="SM00448">
    <property type="entry name" value="REC"/>
    <property type="match status" value="1"/>
</dbReference>
<proteinExistence type="predicted"/>
<keyword evidence="1" id="KW-0597">Phosphoprotein</keyword>
<keyword evidence="5" id="KW-1185">Reference proteome</keyword>
<evidence type="ECO:0008006" key="6">
    <source>
        <dbReference type="Google" id="ProtNLM"/>
    </source>
</evidence>
<dbReference type="InterPro" id="IPR001932">
    <property type="entry name" value="PPM-type_phosphatase-like_dom"/>
</dbReference>
<dbReference type="SUPFAM" id="SSF52172">
    <property type="entry name" value="CheY-like"/>
    <property type="match status" value="2"/>
</dbReference>
<dbReference type="Pfam" id="PF07228">
    <property type="entry name" value="SpoIIE"/>
    <property type="match status" value="1"/>
</dbReference>
<feature type="modified residue" description="4-aspartylphosphate" evidence="1">
    <location>
        <position position="69"/>
    </location>
</feature>
<dbReference type="SUPFAM" id="SSF141868">
    <property type="entry name" value="EAL domain-like"/>
    <property type="match status" value="1"/>
</dbReference>
<evidence type="ECO:0000313" key="4">
    <source>
        <dbReference type="EMBL" id="PPQ33399.1"/>
    </source>
</evidence>
<dbReference type="Gene3D" id="3.60.40.10">
    <property type="entry name" value="PPM-type phosphatase domain"/>
    <property type="match status" value="1"/>
</dbReference>
<dbReference type="Pfam" id="PF00072">
    <property type="entry name" value="Response_reg"/>
    <property type="match status" value="1"/>
</dbReference>
<feature type="domain" description="Response regulatory" evidence="2">
    <location>
        <begin position="19"/>
        <end position="136"/>
    </location>
</feature>
<dbReference type="InterPro" id="IPR011006">
    <property type="entry name" value="CheY-like_superfamily"/>
</dbReference>
<dbReference type="Pfam" id="PF00563">
    <property type="entry name" value="EAL"/>
    <property type="match status" value="1"/>
</dbReference>
<dbReference type="CDD" id="cd01948">
    <property type="entry name" value="EAL"/>
    <property type="match status" value="1"/>
</dbReference>
<dbReference type="AlphaFoldDB" id="A0A2S6NFP9"/>
<dbReference type="PANTHER" id="PTHR33121:SF70">
    <property type="entry name" value="SIGNALING PROTEIN YKOW"/>
    <property type="match status" value="1"/>
</dbReference>
<reference evidence="4 5" key="1">
    <citation type="journal article" date="2018" name="Arch. Microbiol.">
        <title>New insights into the metabolic potential of the phototrophic purple bacterium Rhodopila globiformis DSM 161(T) from its draft genome sequence and evidence for a vanadium-dependent nitrogenase.</title>
        <authorList>
            <person name="Imhoff J.F."/>
            <person name="Rahn T."/>
            <person name="Kunzel S."/>
            <person name="Neulinger S.C."/>
        </authorList>
    </citation>
    <scope>NUCLEOTIDE SEQUENCE [LARGE SCALE GENOMIC DNA]</scope>
    <source>
        <strain evidence="4 5">DSM 161</strain>
    </source>
</reference>